<accession>A0A381Q4E9</accession>
<evidence type="ECO:0000313" key="1">
    <source>
        <dbReference type="EMBL" id="SUZ72977.1"/>
    </source>
</evidence>
<dbReference type="PANTHER" id="PTHR38588:SF1">
    <property type="entry name" value="BLL0334 PROTEIN"/>
    <property type="match status" value="1"/>
</dbReference>
<dbReference type="SUPFAM" id="SSF55961">
    <property type="entry name" value="Bet v1-like"/>
    <property type="match status" value="1"/>
</dbReference>
<dbReference type="InterPro" id="IPR023393">
    <property type="entry name" value="START-like_dom_sf"/>
</dbReference>
<dbReference type="PANTHER" id="PTHR38588">
    <property type="entry name" value="BLL0334 PROTEIN"/>
    <property type="match status" value="1"/>
</dbReference>
<dbReference type="EMBL" id="UINC01001163">
    <property type="protein sequence ID" value="SUZ72977.1"/>
    <property type="molecule type" value="Genomic_DNA"/>
</dbReference>
<dbReference type="Gene3D" id="3.30.530.20">
    <property type="match status" value="1"/>
</dbReference>
<gene>
    <name evidence="1" type="ORF">METZ01_LOCUS25831</name>
</gene>
<protein>
    <recommendedName>
        <fullName evidence="2">Carbon monoxide dehydrogenase</fullName>
    </recommendedName>
</protein>
<organism evidence="1">
    <name type="scientific">marine metagenome</name>
    <dbReference type="NCBI Taxonomy" id="408172"/>
    <lineage>
        <taxon>unclassified sequences</taxon>
        <taxon>metagenomes</taxon>
        <taxon>ecological metagenomes</taxon>
    </lineage>
</organism>
<dbReference type="CDD" id="cd07823">
    <property type="entry name" value="SRPBCC_5"/>
    <property type="match status" value="1"/>
</dbReference>
<dbReference type="AlphaFoldDB" id="A0A381Q4E9"/>
<name>A0A381Q4E9_9ZZZZ</name>
<dbReference type="Pfam" id="PF06240">
    <property type="entry name" value="COXG"/>
    <property type="match status" value="1"/>
</dbReference>
<evidence type="ECO:0008006" key="2">
    <source>
        <dbReference type="Google" id="ProtNLM"/>
    </source>
</evidence>
<dbReference type="InterPro" id="IPR010419">
    <property type="entry name" value="CO_DH_gsu"/>
</dbReference>
<sequence>MEVTAEKNFQLNADINAIWKALTNPEIIVVCIPGAQLTETIDEDHFKGKVSVKIGPVIAKFRGEVEFSKRDSSTYELVMMGKGADINGKGGAAMNMGLTLNELETCTEAYCKMTVSITGRIAQFGSRMFEAVNNKLFEQFINNFSNLLEQENWEEKTTELHAESEPVKATSLVGSVIVSKLKRKFGNKAETG</sequence>
<reference evidence="1" key="1">
    <citation type="submission" date="2018-05" db="EMBL/GenBank/DDBJ databases">
        <authorList>
            <person name="Lanie J.A."/>
            <person name="Ng W.-L."/>
            <person name="Kazmierczak K.M."/>
            <person name="Andrzejewski T.M."/>
            <person name="Davidsen T.M."/>
            <person name="Wayne K.J."/>
            <person name="Tettelin H."/>
            <person name="Glass J.I."/>
            <person name="Rusch D."/>
            <person name="Podicherti R."/>
            <person name="Tsui H.-C.T."/>
            <person name="Winkler M.E."/>
        </authorList>
    </citation>
    <scope>NUCLEOTIDE SEQUENCE</scope>
</reference>
<proteinExistence type="predicted"/>